<dbReference type="Proteomes" id="UP000429607">
    <property type="component" value="Unassembled WGS sequence"/>
</dbReference>
<dbReference type="EMBL" id="QXFT01000974">
    <property type="protein sequence ID" value="KAE9332251.1"/>
    <property type="molecule type" value="Genomic_DNA"/>
</dbReference>
<dbReference type="OrthoDB" id="120408at2759"/>
<keyword evidence="6" id="KW-1185">Reference proteome</keyword>
<name>A0A6A4EUB4_9STRA</name>
<accession>A0A6A4EUB4</accession>
<evidence type="ECO:0000313" key="2">
    <source>
        <dbReference type="EMBL" id="KAE9005096.1"/>
    </source>
</evidence>
<evidence type="ECO:0000313" key="5">
    <source>
        <dbReference type="Proteomes" id="UP000429607"/>
    </source>
</evidence>
<keyword evidence="1" id="KW-0812">Transmembrane</keyword>
<dbReference type="Proteomes" id="UP000434957">
    <property type="component" value="Unassembled WGS sequence"/>
</dbReference>
<protein>
    <submittedName>
        <fullName evidence="4">Uncharacterized protein</fullName>
    </submittedName>
</protein>
<keyword evidence="1" id="KW-1133">Transmembrane helix</keyword>
<feature type="transmembrane region" description="Helical" evidence="1">
    <location>
        <begin position="12"/>
        <end position="36"/>
    </location>
</feature>
<gene>
    <name evidence="3" type="ORF">PR001_g16586</name>
    <name evidence="2" type="ORF">PR002_g16864</name>
    <name evidence="4" type="ORF">PR003_g14601</name>
</gene>
<dbReference type="AlphaFoldDB" id="A0A6A4EUB4"/>
<proteinExistence type="predicted"/>
<evidence type="ECO:0000313" key="6">
    <source>
        <dbReference type="Proteomes" id="UP000434957"/>
    </source>
</evidence>
<evidence type="ECO:0000313" key="4">
    <source>
        <dbReference type="EMBL" id="KAE9332251.1"/>
    </source>
</evidence>
<dbReference type="EMBL" id="QXFU01001318">
    <property type="protein sequence ID" value="KAE9005096.1"/>
    <property type="molecule type" value="Genomic_DNA"/>
</dbReference>
<reference evidence="4 6" key="1">
    <citation type="submission" date="2018-08" db="EMBL/GenBank/DDBJ databases">
        <title>Genomic investigation of the strawberry pathogen Phytophthora fragariae indicates pathogenicity is determined by transcriptional variation in three key races.</title>
        <authorList>
            <person name="Adams T.M."/>
            <person name="Armitage A.D."/>
            <person name="Sobczyk M.K."/>
            <person name="Bates H.J."/>
            <person name="Dunwell J.M."/>
            <person name="Nellist C.F."/>
            <person name="Harrison R.J."/>
        </authorList>
    </citation>
    <scope>NUCLEOTIDE SEQUENCE [LARGE SCALE GENOMIC DNA]</scope>
    <source>
        <strain evidence="3 5">SCRP249</strain>
        <strain evidence="2 7">SCRP324</strain>
        <strain evidence="4 6">SCRP333</strain>
    </source>
</reference>
<sequence>MQSKHLGKEDDASFKASFFLMIVAMLHYMLVMFMFWECLKQ</sequence>
<dbReference type="Proteomes" id="UP000435112">
    <property type="component" value="Unassembled WGS sequence"/>
</dbReference>
<evidence type="ECO:0000313" key="7">
    <source>
        <dbReference type="Proteomes" id="UP000435112"/>
    </source>
</evidence>
<comment type="caution">
    <text evidence="4">The sequence shown here is derived from an EMBL/GenBank/DDBJ whole genome shotgun (WGS) entry which is preliminary data.</text>
</comment>
<evidence type="ECO:0000313" key="3">
    <source>
        <dbReference type="EMBL" id="KAE9008835.1"/>
    </source>
</evidence>
<keyword evidence="1" id="KW-0472">Membrane</keyword>
<dbReference type="EMBL" id="QXFV01001320">
    <property type="protein sequence ID" value="KAE9008835.1"/>
    <property type="molecule type" value="Genomic_DNA"/>
</dbReference>
<organism evidence="4 6">
    <name type="scientific">Phytophthora rubi</name>
    <dbReference type="NCBI Taxonomy" id="129364"/>
    <lineage>
        <taxon>Eukaryota</taxon>
        <taxon>Sar</taxon>
        <taxon>Stramenopiles</taxon>
        <taxon>Oomycota</taxon>
        <taxon>Peronosporomycetes</taxon>
        <taxon>Peronosporales</taxon>
        <taxon>Peronosporaceae</taxon>
        <taxon>Phytophthora</taxon>
    </lineage>
</organism>
<evidence type="ECO:0000256" key="1">
    <source>
        <dbReference type="SAM" id="Phobius"/>
    </source>
</evidence>